<dbReference type="AlphaFoldDB" id="C7Z070"/>
<evidence type="ECO:0000259" key="2">
    <source>
        <dbReference type="Pfam" id="PF07859"/>
    </source>
</evidence>
<dbReference type="PANTHER" id="PTHR48081">
    <property type="entry name" value="AB HYDROLASE SUPERFAMILY PROTEIN C4A8.06C"/>
    <property type="match status" value="1"/>
</dbReference>
<dbReference type="Pfam" id="PF07859">
    <property type="entry name" value="Abhydrolase_3"/>
    <property type="match status" value="1"/>
</dbReference>
<dbReference type="EMBL" id="GG698904">
    <property type="protein sequence ID" value="EEU42919.1"/>
    <property type="molecule type" value="Genomic_DNA"/>
</dbReference>
<dbReference type="PANTHER" id="PTHR48081:SF3">
    <property type="entry name" value="ALPHA_BETA HYDROLASE FOLD-3 DOMAIN-CONTAINING PROTEIN"/>
    <property type="match status" value="1"/>
</dbReference>
<accession>C7Z070</accession>
<dbReference type="InterPro" id="IPR013094">
    <property type="entry name" value="AB_hydrolase_3"/>
</dbReference>
<dbReference type="eggNOG" id="ENOG502SMWY">
    <property type="taxonomic scope" value="Eukaryota"/>
</dbReference>
<evidence type="ECO:0000313" key="4">
    <source>
        <dbReference type="Proteomes" id="UP000005206"/>
    </source>
</evidence>
<feature type="domain" description="Alpha/beta hydrolase fold-3" evidence="2">
    <location>
        <begin position="82"/>
        <end position="229"/>
    </location>
</feature>
<proteinExistence type="predicted"/>
<protein>
    <recommendedName>
        <fullName evidence="2">Alpha/beta hydrolase fold-3 domain-containing protein</fullName>
    </recommendedName>
</protein>
<name>C7Z070_FUSV7</name>
<organism evidence="3 4">
    <name type="scientific">Fusarium vanettenii (strain ATCC MYA-4622 / CBS 123669 / FGSC 9596 / NRRL 45880 / 77-13-4)</name>
    <name type="common">Fusarium solani subsp. pisi</name>
    <dbReference type="NCBI Taxonomy" id="660122"/>
    <lineage>
        <taxon>Eukaryota</taxon>
        <taxon>Fungi</taxon>
        <taxon>Dikarya</taxon>
        <taxon>Ascomycota</taxon>
        <taxon>Pezizomycotina</taxon>
        <taxon>Sordariomycetes</taxon>
        <taxon>Hypocreomycetidae</taxon>
        <taxon>Hypocreales</taxon>
        <taxon>Nectriaceae</taxon>
        <taxon>Fusarium</taxon>
        <taxon>Fusarium solani species complex</taxon>
        <taxon>Fusarium vanettenii</taxon>
    </lineage>
</organism>
<dbReference type="GeneID" id="9667709"/>
<dbReference type="VEuPathDB" id="FungiDB:NECHADRAFT_47686"/>
<keyword evidence="4" id="KW-1185">Reference proteome</keyword>
<dbReference type="OrthoDB" id="2963168at2759"/>
<dbReference type="InParanoid" id="C7Z070"/>
<keyword evidence="1" id="KW-0378">Hydrolase</keyword>
<dbReference type="InterPro" id="IPR050300">
    <property type="entry name" value="GDXG_lipolytic_enzyme"/>
</dbReference>
<evidence type="ECO:0000313" key="3">
    <source>
        <dbReference type="EMBL" id="EEU42919.1"/>
    </source>
</evidence>
<dbReference type="KEGG" id="nhe:NECHADRAFT_47686"/>
<dbReference type="RefSeq" id="XP_003048632.1">
    <property type="nucleotide sequence ID" value="XM_003048586.1"/>
</dbReference>
<dbReference type="SUPFAM" id="SSF53474">
    <property type="entry name" value="alpha/beta-Hydrolases"/>
    <property type="match status" value="1"/>
</dbReference>
<evidence type="ECO:0000256" key="1">
    <source>
        <dbReference type="ARBA" id="ARBA00022801"/>
    </source>
</evidence>
<sequence length="357" mass="38475">MSTSSFSLEGFTGYTSQTLPFKATSDGPINLDVVYPEKSDESPAVVLLHYHGGFLVSISSCSTHSMGFHLVVGDRFAFLPYWLVHACASRGWIFVTPDYRLLPESTAHDAVEDTADAYGWIYSSLPEILGRPVDSVLLAGSSAGAYLALYTAISAPKKPSALLLIYGMLNPAGPRYTTTGKNIFGRPLVETGPVLEEWPMKAQGDERKPVSAYPVANPASDPRLALVAALHIDALFPDYMTGIAGLSRQIATEGVKAIPEGHRRLFPLHFGDLNGLPRVMLLHGINDTAVPVKCSTEAEEKFRASGVQVLTEYPPNAEHGFDARAGNVNVETSAGGDVIAVESLRKVIRFLEQSVVN</sequence>
<reference evidence="3 4" key="1">
    <citation type="journal article" date="2009" name="PLoS Genet.">
        <title>The genome of Nectria haematococca: contribution of supernumerary chromosomes to gene expansion.</title>
        <authorList>
            <person name="Coleman J.J."/>
            <person name="Rounsley S.D."/>
            <person name="Rodriguez-Carres M."/>
            <person name="Kuo A."/>
            <person name="Wasmann C.C."/>
            <person name="Grimwood J."/>
            <person name="Schmutz J."/>
            <person name="Taga M."/>
            <person name="White G.J."/>
            <person name="Zhou S."/>
            <person name="Schwartz D.C."/>
            <person name="Freitag M."/>
            <person name="Ma L.J."/>
            <person name="Danchin E.G."/>
            <person name="Henrissat B."/>
            <person name="Coutinho P.M."/>
            <person name="Nelson D.R."/>
            <person name="Straney D."/>
            <person name="Napoli C.A."/>
            <person name="Barker B.M."/>
            <person name="Gribskov M."/>
            <person name="Rep M."/>
            <person name="Kroken S."/>
            <person name="Molnar I."/>
            <person name="Rensing C."/>
            <person name="Kennell J.C."/>
            <person name="Zamora J."/>
            <person name="Farman M.L."/>
            <person name="Selker E.U."/>
            <person name="Salamov A."/>
            <person name="Shapiro H."/>
            <person name="Pangilinan J."/>
            <person name="Lindquist E."/>
            <person name="Lamers C."/>
            <person name="Grigoriev I.V."/>
            <person name="Geiser D.M."/>
            <person name="Covert S.F."/>
            <person name="Temporini E."/>
            <person name="Vanetten H.D."/>
        </authorList>
    </citation>
    <scope>NUCLEOTIDE SEQUENCE [LARGE SCALE GENOMIC DNA]</scope>
    <source>
        <strain evidence="4">ATCC MYA-4622 / CBS 123669 / FGSC 9596 / NRRL 45880 / 77-13-4</strain>
    </source>
</reference>
<dbReference type="InterPro" id="IPR029058">
    <property type="entry name" value="AB_hydrolase_fold"/>
</dbReference>
<gene>
    <name evidence="3" type="ORF">NECHADRAFT_47686</name>
</gene>
<dbReference type="HOGENOM" id="CLU_012494_9_2_1"/>
<dbReference type="GO" id="GO:0016787">
    <property type="term" value="F:hydrolase activity"/>
    <property type="evidence" value="ECO:0007669"/>
    <property type="project" value="UniProtKB-KW"/>
</dbReference>
<dbReference type="Gene3D" id="3.40.50.1820">
    <property type="entry name" value="alpha/beta hydrolase"/>
    <property type="match status" value="1"/>
</dbReference>
<dbReference type="OMA" id="CWNEREL"/>
<dbReference type="Proteomes" id="UP000005206">
    <property type="component" value="Chromosome 8"/>
</dbReference>